<accession>A0A4Y9SF25</accession>
<dbReference type="AlphaFoldDB" id="A0A4Y9SF25"/>
<dbReference type="GO" id="GO:0033897">
    <property type="term" value="F:ribonuclease T2 activity"/>
    <property type="evidence" value="ECO:0007669"/>
    <property type="project" value="InterPro"/>
</dbReference>
<feature type="signal peptide" evidence="3">
    <location>
        <begin position="1"/>
        <end position="21"/>
    </location>
</feature>
<dbReference type="InterPro" id="IPR018188">
    <property type="entry name" value="RNase_T2_His_AS_1"/>
</dbReference>
<dbReference type="GO" id="GO:0003723">
    <property type="term" value="F:RNA binding"/>
    <property type="evidence" value="ECO:0007669"/>
    <property type="project" value="InterPro"/>
</dbReference>
<dbReference type="SUPFAM" id="SSF55895">
    <property type="entry name" value="Ribonuclease Rh-like"/>
    <property type="match status" value="1"/>
</dbReference>
<name>A0A4Y9SF25_9BURK</name>
<dbReference type="PROSITE" id="PS00531">
    <property type="entry name" value="RNASE_T2_2"/>
    <property type="match status" value="1"/>
</dbReference>
<dbReference type="PANTHER" id="PTHR11240:SF22">
    <property type="entry name" value="RIBONUCLEASE T2"/>
    <property type="match status" value="1"/>
</dbReference>
<evidence type="ECO:0000256" key="1">
    <source>
        <dbReference type="ARBA" id="ARBA00007469"/>
    </source>
</evidence>
<evidence type="ECO:0000256" key="2">
    <source>
        <dbReference type="RuleBase" id="RU004328"/>
    </source>
</evidence>
<dbReference type="Proteomes" id="UP000297729">
    <property type="component" value="Unassembled WGS sequence"/>
</dbReference>
<keyword evidence="5" id="KW-1185">Reference proteome</keyword>
<sequence length="326" mass="35542">MRRYVSFALTLLACVALDAGASESASGSFTANKVCEAYSSFAKRTNPGEVKVAAGTAYTVREINKVDYDWLRVEVPGAQPSLRWVQRDCGTPALSEKPAAPPAGASGEVCSLPNQEDSYVLAITWQPGFCEHTKYNGKKPECDAMNGGTLPAKTLSLHGLWPNKKECGTNYGSCQGQQFALSKDTVEKIAPWMPNFFYERTFGAYEWNKHGKCQSLAPDDYFLKAVSAVRVVNDSEVGSIVLGNVGKNIRVSDFFDRIKQRYGAQVADSITLVCTGHKYLQEIRVSLATDFSTDRDLPRMMANAKPSGVRALGCADEIYVEAAGKD</sequence>
<evidence type="ECO:0000313" key="5">
    <source>
        <dbReference type="Proteomes" id="UP000297729"/>
    </source>
</evidence>
<evidence type="ECO:0000256" key="3">
    <source>
        <dbReference type="SAM" id="SignalP"/>
    </source>
</evidence>
<comment type="caution">
    <text evidence="4">The sequence shown here is derived from an EMBL/GenBank/DDBJ whole genome shotgun (WGS) entry which is preliminary data.</text>
</comment>
<proteinExistence type="inferred from homology"/>
<dbReference type="EMBL" id="SPVG01000167">
    <property type="protein sequence ID" value="TFW19518.1"/>
    <property type="molecule type" value="Genomic_DNA"/>
</dbReference>
<keyword evidence="3" id="KW-0732">Signal</keyword>
<organism evidence="4 5">
    <name type="scientific">Duganella callida</name>
    <dbReference type="NCBI Taxonomy" id="2561932"/>
    <lineage>
        <taxon>Bacteria</taxon>
        <taxon>Pseudomonadati</taxon>
        <taxon>Pseudomonadota</taxon>
        <taxon>Betaproteobacteria</taxon>
        <taxon>Burkholderiales</taxon>
        <taxon>Oxalobacteraceae</taxon>
        <taxon>Telluria group</taxon>
        <taxon>Duganella</taxon>
    </lineage>
</organism>
<reference evidence="4 5" key="1">
    <citation type="submission" date="2019-03" db="EMBL/GenBank/DDBJ databases">
        <title>Draft Genome Sequence of Duganella callidus sp. nov., a Novel Duganella Species Isolated from Cultivated Soil.</title>
        <authorList>
            <person name="Raths R."/>
            <person name="Peta V."/>
            <person name="Bucking H."/>
        </authorList>
    </citation>
    <scope>NUCLEOTIDE SEQUENCE [LARGE SCALE GENOMIC DNA]</scope>
    <source>
        <strain evidence="4 5">DN04</strain>
    </source>
</reference>
<protein>
    <submittedName>
        <fullName evidence="4">Ribonuclease I</fullName>
    </submittedName>
</protein>
<gene>
    <name evidence="4" type="ORF">E4L98_16160</name>
</gene>
<dbReference type="RefSeq" id="WP_135202582.1">
    <property type="nucleotide sequence ID" value="NZ_SPVG01000167.1"/>
</dbReference>
<dbReference type="PROSITE" id="PS00530">
    <property type="entry name" value="RNASE_T2_1"/>
    <property type="match status" value="1"/>
</dbReference>
<dbReference type="InterPro" id="IPR001568">
    <property type="entry name" value="RNase_T2-like"/>
</dbReference>
<comment type="similarity">
    <text evidence="1 2">Belongs to the RNase T2 family.</text>
</comment>
<dbReference type="OrthoDB" id="4720638at2"/>
<dbReference type="Pfam" id="PF00445">
    <property type="entry name" value="Ribonuclease_T2"/>
    <property type="match status" value="1"/>
</dbReference>
<dbReference type="InterPro" id="IPR033130">
    <property type="entry name" value="RNase_T2_His_AS_2"/>
</dbReference>
<dbReference type="PANTHER" id="PTHR11240">
    <property type="entry name" value="RIBONUCLEASE T2"/>
    <property type="match status" value="1"/>
</dbReference>
<dbReference type="Gene3D" id="3.90.730.10">
    <property type="entry name" value="Ribonuclease T2-like"/>
    <property type="match status" value="1"/>
</dbReference>
<dbReference type="InterPro" id="IPR036430">
    <property type="entry name" value="RNase_T2-like_sf"/>
</dbReference>
<evidence type="ECO:0000313" key="4">
    <source>
        <dbReference type="EMBL" id="TFW19518.1"/>
    </source>
</evidence>
<feature type="chain" id="PRO_5021208730" evidence="3">
    <location>
        <begin position="22"/>
        <end position="326"/>
    </location>
</feature>
<dbReference type="GO" id="GO:0006401">
    <property type="term" value="P:RNA catabolic process"/>
    <property type="evidence" value="ECO:0007669"/>
    <property type="project" value="UniProtKB-ARBA"/>
</dbReference>